<evidence type="ECO:0000259" key="6">
    <source>
        <dbReference type="PROSITE" id="PS50975"/>
    </source>
</evidence>
<dbReference type="Gene3D" id="3.40.50.720">
    <property type="entry name" value="NAD(P)-binding Rossmann-like Domain"/>
    <property type="match status" value="1"/>
</dbReference>
<dbReference type="GO" id="GO:0046872">
    <property type="term" value="F:metal ion binding"/>
    <property type="evidence" value="ECO:0007669"/>
    <property type="project" value="InterPro"/>
</dbReference>
<dbReference type="Gene3D" id="3.30.1490.20">
    <property type="entry name" value="ATP-grasp fold, A domain"/>
    <property type="match status" value="1"/>
</dbReference>
<dbReference type="InterPro" id="IPR036291">
    <property type="entry name" value="NAD(P)-bd_dom_sf"/>
</dbReference>
<evidence type="ECO:0000313" key="7">
    <source>
        <dbReference type="EMBL" id="SFE53401.1"/>
    </source>
</evidence>
<protein>
    <submittedName>
        <fullName evidence="7">Acetyltransferase</fullName>
    </submittedName>
</protein>
<dbReference type="GO" id="GO:0005524">
    <property type="term" value="F:ATP binding"/>
    <property type="evidence" value="ECO:0007669"/>
    <property type="project" value="UniProtKB-UniRule"/>
</dbReference>
<dbReference type="PANTHER" id="PTHR43334:SF1">
    <property type="entry name" value="3-HYDROXYPROPIONATE--COA LIGASE [ADP-FORMING]"/>
    <property type="match status" value="1"/>
</dbReference>
<keyword evidence="8" id="KW-1185">Reference proteome</keyword>
<dbReference type="Pfam" id="PF13607">
    <property type="entry name" value="Succ_CoA_lig"/>
    <property type="match status" value="1"/>
</dbReference>
<dbReference type="GO" id="GO:0016874">
    <property type="term" value="F:ligase activity"/>
    <property type="evidence" value="ECO:0007669"/>
    <property type="project" value="UniProtKB-KW"/>
</dbReference>
<dbReference type="PANTHER" id="PTHR43334">
    <property type="entry name" value="ACETATE--COA LIGASE [ADP-FORMING]"/>
    <property type="match status" value="1"/>
</dbReference>
<dbReference type="EMBL" id="FONT01000002">
    <property type="protein sequence ID" value="SFE53401.1"/>
    <property type="molecule type" value="Genomic_DNA"/>
</dbReference>
<evidence type="ECO:0000256" key="2">
    <source>
        <dbReference type="ARBA" id="ARBA00022741"/>
    </source>
</evidence>
<keyword evidence="2 5" id="KW-0547">Nucleotide-binding</keyword>
<evidence type="ECO:0000256" key="1">
    <source>
        <dbReference type="ARBA" id="ARBA00022598"/>
    </source>
</evidence>
<proteinExistence type="inferred from homology"/>
<dbReference type="Proteomes" id="UP000199516">
    <property type="component" value="Unassembled WGS sequence"/>
</dbReference>
<sequence length="717" mass="77305">MSYLNYDLDSMFKPRAVAIIGVSPKENRATLAYRNLQELGYEGEIYFVNPKYESVHGKPCYPTVDDIPGSIQSIYISIPGDHVLPTLEAAKRKGASSAVVISSGFGEGGGAGQDKAEELARFSEENNFAVCGPNCLGLINASHRFSSYGFFFPDGFQRGNVGGVFQSGGLMHAIAGELSQRGVGLSSIVSSGNETVVNSSHYLEYLANDPNTDVIIGFLEGIKDPERFVKAAEAAYRNRKPIIVFKVGKSEKAAESAVAHTGSMTGSDQVIDTLLKQKGIIRVDDIDELIETTVLFSNKKFMNGPNLAITTTSGGEAGMYADIGEDLGIQFAEFSDATKSRLKEVLPEFGSMGNPLDTTGNAALDKDLYSSCISILAEDNQVNMIAVSQMDINESSLKHNKATQVIVESLEENSQKYDKPMICFTPNAGGADKSVCSKLSAIGVPLLIGGRSALTAINNLSWYSQLIREDNLLKESREYNKKTITPLPDKRVLTERESQELLKSYGVPIAEKQLATSGREAVDYANAIGYPVVMKVESSDVPHKSDAGGVKLNLKNSEEVMQAFEAIMTSVQAKHPNAAISGVAVEEMVQDGVEALIGVKNDPLFGPALVIGTGGVLVELLQDYATRIAPIDREDALTMIQETKLNKMLSGYRGRPKGDVEALADTLVKISQLALDYSDQIEEIDINPLLVLPENKGCRAVDGLVVLKEKAADNIKV</sequence>
<dbReference type="InterPro" id="IPR003781">
    <property type="entry name" value="CoA-bd"/>
</dbReference>
<dbReference type="InterPro" id="IPR011761">
    <property type="entry name" value="ATP-grasp"/>
</dbReference>
<comment type="similarity">
    <text evidence="4">In the N-terminal section; belongs to the acetate CoA ligase alpha subunit family.</text>
</comment>
<dbReference type="SUPFAM" id="SSF56059">
    <property type="entry name" value="Glutathione synthetase ATP-binding domain-like"/>
    <property type="match status" value="1"/>
</dbReference>
<dbReference type="Pfam" id="PF13380">
    <property type="entry name" value="CoA_binding_2"/>
    <property type="match status" value="1"/>
</dbReference>
<dbReference type="STRING" id="930128.SAMN05192532_102200"/>
<organism evidence="7 8">
    <name type="scientific">Alteribacillus iranensis</name>
    <dbReference type="NCBI Taxonomy" id="930128"/>
    <lineage>
        <taxon>Bacteria</taxon>
        <taxon>Bacillati</taxon>
        <taxon>Bacillota</taxon>
        <taxon>Bacilli</taxon>
        <taxon>Bacillales</taxon>
        <taxon>Bacillaceae</taxon>
        <taxon>Alteribacillus</taxon>
    </lineage>
</organism>
<evidence type="ECO:0000256" key="4">
    <source>
        <dbReference type="ARBA" id="ARBA00060888"/>
    </source>
</evidence>
<dbReference type="SMART" id="SM00881">
    <property type="entry name" value="CoA_binding"/>
    <property type="match status" value="1"/>
</dbReference>
<dbReference type="InterPro" id="IPR013815">
    <property type="entry name" value="ATP_grasp_subdomain_1"/>
</dbReference>
<dbReference type="Pfam" id="PF13549">
    <property type="entry name" value="ATP-grasp_5"/>
    <property type="match status" value="1"/>
</dbReference>
<gene>
    <name evidence="7" type="ORF">SAMN05192532_102200</name>
</gene>
<dbReference type="SUPFAM" id="SSF51735">
    <property type="entry name" value="NAD(P)-binding Rossmann-fold domains"/>
    <property type="match status" value="1"/>
</dbReference>
<reference evidence="7 8" key="1">
    <citation type="submission" date="2016-10" db="EMBL/GenBank/DDBJ databases">
        <authorList>
            <person name="de Groot N.N."/>
        </authorList>
    </citation>
    <scope>NUCLEOTIDE SEQUENCE [LARGE SCALE GENOMIC DNA]</scope>
    <source>
        <strain evidence="7 8">DSM 23995</strain>
    </source>
</reference>
<accession>A0A1I2BB68</accession>
<keyword evidence="7" id="KW-0808">Transferase</keyword>
<feature type="domain" description="ATP-grasp" evidence="6">
    <location>
        <begin position="499"/>
        <end position="550"/>
    </location>
</feature>
<dbReference type="InterPro" id="IPR016102">
    <property type="entry name" value="Succinyl-CoA_synth-like"/>
</dbReference>
<dbReference type="InterPro" id="IPR032875">
    <property type="entry name" value="Succ_CoA_lig_flav_dom"/>
</dbReference>
<name>A0A1I2BB68_9BACI</name>
<dbReference type="SUPFAM" id="SSF52210">
    <property type="entry name" value="Succinyl-CoA synthetase domains"/>
    <property type="match status" value="2"/>
</dbReference>
<dbReference type="PROSITE" id="PS50975">
    <property type="entry name" value="ATP_GRASP"/>
    <property type="match status" value="1"/>
</dbReference>
<dbReference type="InterPro" id="IPR051538">
    <property type="entry name" value="Acyl-CoA_Synth/Transferase"/>
</dbReference>
<keyword evidence="3 5" id="KW-0067">ATP-binding</keyword>
<dbReference type="RefSeq" id="WP_177194700.1">
    <property type="nucleotide sequence ID" value="NZ_FONT01000002.1"/>
</dbReference>
<dbReference type="Gene3D" id="3.40.50.261">
    <property type="entry name" value="Succinyl-CoA synthetase domains"/>
    <property type="match status" value="2"/>
</dbReference>
<evidence type="ECO:0000256" key="3">
    <source>
        <dbReference type="ARBA" id="ARBA00022840"/>
    </source>
</evidence>
<dbReference type="AlphaFoldDB" id="A0A1I2BB68"/>
<dbReference type="Gene3D" id="3.30.470.20">
    <property type="entry name" value="ATP-grasp fold, B domain"/>
    <property type="match status" value="1"/>
</dbReference>
<dbReference type="GO" id="GO:0016740">
    <property type="term" value="F:transferase activity"/>
    <property type="evidence" value="ECO:0007669"/>
    <property type="project" value="UniProtKB-KW"/>
</dbReference>
<evidence type="ECO:0000256" key="5">
    <source>
        <dbReference type="PROSITE-ProRule" id="PRU00409"/>
    </source>
</evidence>
<evidence type="ECO:0000313" key="8">
    <source>
        <dbReference type="Proteomes" id="UP000199516"/>
    </source>
</evidence>
<keyword evidence="1" id="KW-0436">Ligase</keyword>
<dbReference type="FunFam" id="3.30.1490.20:FF:000020">
    <property type="entry name" value="Protein lysine acetyltransferase"/>
    <property type="match status" value="1"/>
</dbReference>